<protein>
    <submittedName>
        <fullName evidence="1">Uncharacterized protein</fullName>
    </submittedName>
</protein>
<dbReference type="EMBL" id="JAIZAY010000001">
    <property type="protein sequence ID" value="KAJ8048864.1"/>
    <property type="molecule type" value="Genomic_DNA"/>
</dbReference>
<accession>A0A9Q1CQP9</accession>
<sequence>MKKAVRLTDGYFEIGLQWRHHPPDFPNNRLLAEVRLQHLKRRLQKDQLLLGKYIHSRRLYKIWICKGG</sequence>
<dbReference type="Proteomes" id="UP001152320">
    <property type="component" value="Chromosome 1"/>
</dbReference>
<dbReference type="AlphaFoldDB" id="A0A9Q1CQP9"/>
<comment type="caution">
    <text evidence="1">The sequence shown here is derived from an EMBL/GenBank/DDBJ whole genome shotgun (WGS) entry which is preliminary data.</text>
</comment>
<keyword evidence="2" id="KW-1185">Reference proteome</keyword>
<gene>
    <name evidence="1" type="ORF">HOLleu_01345</name>
</gene>
<evidence type="ECO:0000313" key="1">
    <source>
        <dbReference type="EMBL" id="KAJ8048864.1"/>
    </source>
</evidence>
<organism evidence="1 2">
    <name type="scientific">Holothuria leucospilota</name>
    <name type="common">Black long sea cucumber</name>
    <name type="synonym">Mertensiothuria leucospilota</name>
    <dbReference type="NCBI Taxonomy" id="206669"/>
    <lineage>
        <taxon>Eukaryota</taxon>
        <taxon>Metazoa</taxon>
        <taxon>Echinodermata</taxon>
        <taxon>Eleutherozoa</taxon>
        <taxon>Echinozoa</taxon>
        <taxon>Holothuroidea</taxon>
        <taxon>Aspidochirotacea</taxon>
        <taxon>Aspidochirotida</taxon>
        <taxon>Holothuriidae</taxon>
        <taxon>Holothuria</taxon>
    </lineage>
</organism>
<proteinExistence type="predicted"/>
<reference evidence="1" key="1">
    <citation type="submission" date="2021-10" db="EMBL/GenBank/DDBJ databases">
        <title>Tropical sea cucumber genome reveals ecological adaptation and Cuvierian tubules defense mechanism.</title>
        <authorList>
            <person name="Chen T."/>
        </authorList>
    </citation>
    <scope>NUCLEOTIDE SEQUENCE</scope>
    <source>
        <strain evidence="1">Nanhai2018</strain>
        <tissue evidence="1">Muscle</tissue>
    </source>
</reference>
<name>A0A9Q1CQP9_HOLLE</name>
<evidence type="ECO:0000313" key="2">
    <source>
        <dbReference type="Proteomes" id="UP001152320"/>
    </source>
</evidence>